<accession>A0ABN0WDL0</accession>
<name>A0ABN0WDL0_9ACTN</name>
<evidence type="ECO:0000313" key="2">
    <source>
        <dbReference type="Proteomes" id="UP001501822"/>
    </source>
</evidence>
<gene>
    <name evidence="1" type="ORF">GCM10010151_24540</name>
</gene>
<comment type="caution">
    <text evidence="1">The sequence shown here is derived from an EMBL/GenBank/DDBJ whole genome shotgun (WGS) entry which is preliminary data.</text>
</comment>
<organism evidence="1 2">
    <name type="scientific">Actinoallomurus spadix</name>
    <dbReference type="NCBI Taxonomy" id="79912"/>
    <lineage>
        <taxon>Bacteria</taxon>
        <taxon>Bacillati</taxon>
        <taxon>Actinomycetota</taxon>
        <taxon>Actinomycetes</taxon>
        <taxon>Streptosporangiales</taxon>
        <taxon>Thermomonosporaceae</taxon>
        <taxon>Actinoallomurus</taxon>
    </lineage>
</organism>
<reference evidence="1 2" key="1">
    <citation type="journal article" date="2019" name="Int. J. Syst. Evol. Microbiol.">
        <title>The Global Catalogue of Microorganisms (GCM) 10K type strain sequencing project: providing services to taxonomists for standard genome sequencing and annotation.</title>
        <authorList>
            <consortium name="The Broad Institute Genomics Platform"/>
            <consortium name="The Broad Institute Genome Sequencing Center for Infectious Disease"/>
            <person name="Wu L."/>
            <person name="Ma J."/>
        </authorList>
    </citation>
    <scope>NUCLEOTIDE SEQUENCE [LARGE SCALE GENOMIC DNA]</scope>
    <source>
        <strain evidence="1 2">JCM 3146</strain>
    </source>
</reference>
<protein>
    <submittedName>
        <fullName evidence="1">Uncharacterized protein</fullName>
    </submittedName>
</protein>
<evidence type="ECO:0000313" key="1">
    <source>
        <dbReference type="EMBL" id="GAA0333886.1"/>
    </source>
</evidence>
<dbReference type="Proteomes" id="UP001501822">
    <property type="component" value="Unassembled WGS sequence"/>
</dbReference>
<keyword evidence="2" id="KW-1185">Reference proteome</keyword>
<dbReference type="EMBL" id="BAAABM010000016">
    <property type="protein sequence ID" value="GAA0333886.1"/>
    <property type="molecule type" value="Genomic_DNA"/>
</dbReference>
<dbReference type="RefSeq" id="WP_252802636.1">
    <property type="nucleotide sequence ID" value="NZ_BAAABM010000016.1"/>
</dbReference>
<sequence>MSSWRAAGDFPPTYPHPMQTLTLMLMDGSVPRRARGDMDACLAAALEGAEGRLRPEPDASLLYPFGLVMDADGVLRKAGQYDADYAYDATATAGALHHLAEGYRARAAELRCAVITYYVRMKEPSPGDTAPVDVRLRRSTDWRIDAMAPPAGTVDAVAMEAEHQSGCALAVFMPFAWQGPQQEFVVGDLMAVPAKRRIWPDA</sequence>
<proteinExistence type="predicted"/>